<feature type="domain" description="Thioester reductase (TE)" evidence="1">
    <location>
        <begin position="5"/>
        <end position="202"/>
    </location>
</feature>
<evidence type="ECO:0000313" key="3">
    <source>
        <dbReference type="Proteomes" id="UP001174050"/>
    </source>
</evidence>
<name>A0ABT7Z6Q9_9ACTN</name>
<accession>A0ABT7Z6Q9</accession>
<evidence type="ECO:0000259" key="1">
    <source>
        <dbReference type="Pfam" id="PF07993"/>
    </source>
</evidence>
<comment type="caution">
    <text evidence="2">The sequence shown here is derived from an EMBL/GenBank/DDBJ whole genome shotgun (WGS) entry which is preliminary data.</text>
</comment>
<dbReference type="Proteomes" id="UP001174050">
    <property type="component" value="Unassembled WGS sequence"/>
</dbReference>
<dbReference type="Pfam" id="PF07993">
    <property type="entry name" value="NAD_binding_4"/>
    <property type="match status" value="1"/>
</dbReference>
<dbReference type="InterPro" id="IPR013120">
    <property type="entry name" value="FAR_NAD-bd"/>
</dbReference>
<evidence type="ECO:0000313" key="2">
    <source>
        <dbReference type="EMBL" id="MDN3295179.1"/>
    </source>
</evidence>
<proteinExistence type="predicted"/>
<organism evidence="2 3">
    <name type="scientific">Streptomyces ficellus</name>
    <dbReference type="NCBI Taxonomy" id="1977088"/>
    <lineage>
        <taxon>Bacteria</taxon>
        <taxon>Bacillati</taxon>
        <taxon>Actinomycetota</taxon>
        <taxon>Actinomycetes</taxon>
        <taxon>Kitasatosporales</taxon>
        <taxon>Streptomycetaceae</taxon>
        <taxon>Streptomyces</taxon>
    </lineage>
</organism>
<sequence>MTVLLTGATGFLGSRLLLSLLTTRERVVVVLGRGADLRARVLAALEAAAGRGIDAPARSRLRCVRGDITQPWLGLAPSVYGRLAEETGAVWHCAGDIALTGERERLFRANVRGTANILELAALTPPYTPLVHMSTVAVAGGRRTGVVAEDDLSDAHGFETHYDASKYQAELLVRDWARRFGRTALVLRPSIVATGEPLPEGAPGHPLKVLGDMIDAVAHGGAPGIPAERRAGDTLRLRLPVPPGATFNIVQDTYATQAMLCVAHDSRYDHDSGVHTFHIVHPVNTTMSTITRAIEARYPGLRLACVERLPDPTPAERFIEAHLPGFLSYCHHTRGYDRSATLALTRHLAPPPPIDGDYLRGALGFRAAAGPVPATGIVSG</sequence>
<dbReference type="EMBL" id="JAUEPL010000018">
    <property type="protein sequence ID" value="MDN3295179.1"/>
    <property type="molecule type" value="Genomic_DNA"/>
</dbReference>
<dbReference type="SUPFAM" id="SSF51735">
    <property type="entry name" value="NAD(P)-binding Rossmann-fold domains"/>
    <property type="match status" value="1"/>
</dbReference>
<dbReference type="InterPro" id="IPR036291">
    <property type="entry name" value="NAD(P)-bd_dom_sf"/>
</dbReference>
<dbReference type="PANTHER" id="PTHR43000">
    <property type="entry name" value="DTDP-D-GLUCOSE 4,6-DEHYDRATASE-RELATED"/>
    <property type="match status" value="1"/>
</dbReference>
<dbReference type="RefSeq" id="WP_290112250.1">
    <property type="nucleotide sequence ID" value="NZ_JAUEPL010000018.1"/>
</dbReference>
<reference evidence="2" key="1">
    <citation type="submission" date="2023-06" db="EMBL/GenBank/DDBJ databases">
        <title>WGS-Sequencing of Streptomyces ficellus isolate 21 collected from sand in Gara Djebilet Iron Mine in Algeria.</title>
        <authorList>
            <person name="Zegers G.P."/>
            <person name="Gomez A."/>
            <person name="Gueddou A."/>
            <person name="Zahara A.F."/>
            <person name="Worth M."/>
            <person name="Sevigny J.L."/>
            <person name="Tisa L."/>
        </authorList>
    </citation>
    <scope>NUCLEOTIDE SEQUENCE</scope>
    <source>
        <strain evidence="2">AS11</strain>
    </source>
</reference>
<gene>
    <name evidence="2" type="ORF">QWM81_14155</name>
</gene>
<keyword evidence="3" id="KW-1185">Reference proteome</keyword>
<protein>
    <submittedName>
        <fullName evidence="2">SDR family oxidoreductase</fullName>
    </submittedName>
</protein>
<dbReference type="Gene3D" id="3.40.50.720">
    <property type="entry name" value="NAD(P)-binding Rossmann-like Domain"/>
    <property type="match status" value="1"/>
</dbReference>